<proteinExistence type="predicted"/>
<dbReference type="OrthoDB" id="185373at2759"/>
<dbReference type="InterPro" id="IPR011990">
    <property type="entry name" value="TPR-like_helical_dom_sf"/>
</dbReference>
<dbReference type="AlphaFoldDB" id="A0A8B7CLY5"/>
<dbReference type="FunFam" id="1.25.40.10:FF:000031">
    <property type="entry name" value="Pentatricopeptide repeat-containing protein mitochondrial"/>
    <property type="match status" value="1"/>
</dbReference>
<dbReference type="PROSITE" id="PS51375">
    <property type="entry name" value="PPR"/>
    <property type="match status" value="5"/>
</dbReference>
<dbReference type="PANTHER" id="PTHR24015:SF2016">
    <property type="entry name" value="PENTATRICOPEPTIDE REPEAT-CONTAINING PROTEIN"/>
    <property type="match status" value="1"/>
</dbReference>
<reference evidence="4" key="1">
    <citation type="submission" date="2025-08" db="UniProtKB">
        <authorList>
            <consortium name="RefSeq"/>
        </authorList>
    </citation>
    <scope>IDENTIFICATION</scope>
    <source>
        <tissue evidence="4">Young leaves</tissue>
    </source>
</reference>
<evidence type="ECO:0000313" key="4">
    <source>
        <dbReference type="RefSeq" id="XP_008801840.3"/>
    </source>
</evidence>
<dbReference type="GO" id="GO:0009451">
    <property type="term" value="P:RNA modification"/>
    <property type="evidence" value="ECO:0007669"/>
    <property type="project" value="InterPro"/>
</dbReference>
<accession>A0A8B7CLY5</accession>
<dbReference type="Pfam" id="PF20431">
    <property type="entry name" value="E_motif"/>
    <property type="match status" value="1"/>
</dbReference>
<feature type="repeat" description="PPR" evidence="2">
    <location>
        <begin position="242"/>
        <end position="272"/>
    </location>
</feature>
<dbReference type="InterPro" id="IPR046960">
    <property type="entry name" value="PPR_At4g14850-like_plant"/>
</dbReference>
<gene>
    <name evidence="4" type="primary">LOC103715848</name>
</gene>
<dbReference type="InterPro" id="IPR046848">
    <property type="entry name" value="E_motif"/>
</dbReference>
<evidence type="ECO:0000313" key="3">
    <source>
        <dbReference type="Proteomes" id="UP000228380"/>
    </source>
</evidence>
<feature type="repeat" description="PPR" evidence="2">
    <location>
        <begin position="169"/>
        <end position="203"/>
    </location>
</feature>
<organism evidence="3 4">
    <name type="scientific">Phoenix dactylifera</name>
    <name type="common">Date palm</name>
    <dbReference type="NCBI Taxonomy" id="42345"/>
    <lineage>
        <taxon>Eukaryota</taxon>
        <taxon>Viridiplantae</taxon>
        <taxon>Streptophyta</taxon>
        <taxon>Embryophyta</taxon>
        <taxon>Tracheophyta</taxon>
        <taxon>Spermatophyta</taxon>
        <taxon>Magnoliopsida</taxon>
        <taxon>Liliopsida</taxon>
        <taxon>Arecaceae</taxon>
        <taxon>Coryphoideae</taxon>
        <taxon>Phoeniceae</taxon>
        <taxon>Phoenix</taxon>
    </lineage>
</organism>
<dbReference type="Pfam" id="PF13041">
    <property type="entry name" value="PPR_2"/>
    <property type="match status" value="4"/>
</dbReference>
<feature type="repeat" description="PPR" evidence="2">
    <location>
        <begin position="273"/>
        <end position="307"/>
    </location>
</feature>
<dbReference type="InterPro" id="IPR002885">
    <property type="entry name" value="PPR_rpt"/>
</dbReference>
<dbReference type="FunFam" id="1.25.40.10:FF:000090">
    <property type="entry name" value="Pentatricopeptide repeat-containing protein, chloroplastic"/>
    <property type="match status" value="1"/>
</dbReference>
<evidence type="ECO:0000256" key="1">
    <source>
        <dbReference type="ARBA" id="ARBA00022737"/>
    </source>
</evidence>
<name>A0A8B7CLY5_PHODC</name>
<protein>
    <submittedName>
        <fullName evidence="4">Pentatricopeptide repeat-containing protein At3g05240</fullName>
    </submittedName>
</protein>
<dbReference type="FunFam" id="1.25.40.10:FF:000470">
    <property type="entry name" value="Pentatricopeptide repeat-containing protein At5g66520"/>
    <property type="match status" value="1"/>
</dbReference>
<dbReference type="NCBIfam" id="TIGR00756">
    <property type="entry name" value="PPR"/>
    <property type="match status" value="5"/>
</dbReference>
<dbReference type="GO" id="GO:0003723">
    <property type="term" value="F:RNA binding"/>
    <property type="evidence" value="ECO:0007669"/>
    <property type="project" value="InterPro"/>
</dbReference>
<feature type="repeat" description="PPR" evidence="2">
    <location>
        <begin position="68"/>
        <end position="102"/>
    </location>
</feature>
<dbReference type="Gene3D" id="1.25.40.10">
    <property type="entry name" value="Tetratricopeptide repeat domain"/>
    <property type="match status" value="5"/>
</dbReference>
<dbReference type="PANTHER" id="PTHR24015">
    <property type="entry name" value="OS07G0578800 PROTEIN-RELATED"/>
    <property type="match status" value="1"/>
</dbReference>
<dbReference type="Proteomes" id="UP000228380">
    <property type="component" value="Unplaced"/>
</dbReference>
<dbReference type="Pfam" id="PF01535">
    <property type="entry name" value="PPR"/>
    <property type="match status" value="2"/>
</dbReference>
<feature type="repeat" description="PPR" evidence="2">
    <location>
        <begin position="374"/>
        <end position="408"/>
    </location>
</feature>
<keyword evidence="1" id="KW-0677">Repeat</keyword>
<dbReference type="RefSeq" id="XP_008801840.3">
    <property type="nucleotide sequence ID" value="XM_008803618.4"/>
</dbReference>
<keyword evidence="3" id="KW-1185">Reference proteome</keyword>
<sequence length="564" mass="63024">MVTKHTILPLIEGCRSMRQLKQLQGLMIITALIGDVVPLSRLMDFCADAETGDMSYARSIFLQIDRPTTYIWNSMIRGLSGSDQPEAALSMYRDMLYSGLSPDNFTYPFALKACARISDHRSGRCIHGRATKTGYEADVYVFSSLIHMHASSGDMDLARRLFEKATNRNVVSWTTMIAGYVDNAQPTEAIRMFRVMELEGVVPNEITMVHVLVACAQSRDLETGRWVHRRLHQLGIDPTRSNVVLASALLDMYARCGSLKTAREMFEKMPQRNEVSWNTMIGAYNQYGRSNEVFQLFKEMCTAGMRPDKVTLLGLLGACAENGAMVLGQGIHAYVEKTGGGKDVAISTSLMDMYAKTGDAQRAFQIFGSLEERDVLAWTSMIICLAMHGHGMEAVDVFREMQQEGVAPDHITFIGVLTACSHAGMVDEGYKYFESMRSDYGIRPMMEHYGCVVDLLSRAGRLEEAERLVKLMPYQPSVMIWGSILSGCEIHGNVDLAERIGNQIMEFDPQGSGIYALISNIYAGAGRWEGVEKARRLMWQKRLRKTHGSSSVEVNISCLEINHK</sequence>
<dbReference type="GeneID" id="103715848"/>
<dbReference type="KEGG" id="pda:103715848"/>
<evidence type="ECO:0000256" key="2">
    <source>
        <dbReference type="PROSITE-ProRule" id="PRU00708"/>
    </source>
</evidence>